<keyword evidence="3" id="KW-1185">Reference proteome</keyword>
<feature type="compositionally biased region" description="Basic residues" evidence="1">
    <location>
        <begin position="374"/>
        <end position="398"/>
    </location>
</feature>
<gene>
    <name evidence="2" type="ORF">FPANT_13969</name>
</gene>
<evidence type="ECO:0000313" key="2">
    <source>
        <dbReference type="EMBL" id="KAF5569148.1"/>
    </source>
</evidence>
<dbReference type="Proteomes" id="UP000544095">
    <property type="component" value="Unassembled WGS sequence"/>
</dbReference>
<reference evidence="2 3" key="1">
    <citation type="submission" date="2020-05" db="EMBL/GenBank/DDBJ databases">
        <title>Identification and distribution of gene clusters putatively required for synthesis of sphingolipid metabolism inhibitors in phylogenetically diverse species of the filamentous fungus Fusarium.</title>
        <authorList>
            <person name="Kim H.-S."/>
            <person name="Busman M."/>
            <person name="Brown D.W."/>
            <person name="Divon H."/>
            <person name="Uhlig S."/>
            <person name="Proctor R.H."/>
        </authorList>
    </citation>
    <scope>NUCLEOTIDE SEQUENCE [LARGE SCALE GENOMIC DNA]</scope>
    <source>
        <strain evidence="2 3">NRRL 25211</strain>
    </source>
</reference>
<name>A0A8H5KAW2_9HYPO</name>
<evidence type="ECO:0000256" key="1">
    <source>
        <dbReference type="SAM" id="MobiDB-lite"/>
    </source>
</evidence>
<dbReference type="AlphaFoldDB" id="A0A8H5KAW2"/>
<proteinExistence type="predicted"/>
<organism evidence="2 3">
    <name type="scientific">Fusarium pseudoanthophilum</name>
    <dbReference type="NCBI Taxonomy" id="48495"/>
    <lineage>
        <taxon>Eukaryota</taxon>
        <taxon>Fungi</taxon>
        <taxon>Dikarya</taxon>
        <taxon>Ascomycota</taxon>
        <taxon>Pezizomycotina</taxon>
        <taxon>Sordariomycetes</taxon>
        <taxon>Hypocreomycetidae</taxon>
        <taxon>Hypocreales</taxon>
        <taxon>Nectriaceae</taxon>
        <taxon>Fusarium</taxon>
        <taxon>Fusarium fujikuroi species complex</taxon>
    </lineage>
</organism>
<comment type="caution">
    <text evidence="2">The sequence shown here is derived from an EMBL/GenBank/DDBJ whole genome shotgun (WGS) entry which is preliminary data.</text>
</comment>
<dbReference type="InterPro" id="IPR025213">
    <property type="entry name" value="Sim4_Fta2"/>
</dbReference>
<dbReference type="EMBL" id="JAAOAR010001261">
    <property type="protein sequence ID" value="KAF5569148.1"/>
    <property type="molecule type" value="Genomic_DNA"/>
</dbReference>
<feature type="region of interest" description="Disordered" evidence="1">
    <location>
        <begin position="367"/>
        <end position="415"/>
    </location>
</feature>
<accession>A0A8H5KAW2</accession>
<evidence type="ECO:0000313" key="3">
    <source>
        <dbReference type="Proteomes" id="UP000544095"/>
    </source>
</evidence>
<sequence>MPPQAPQAPPTPLKPLPDCEGPKLEPFQHNLEADDVEFLKILEDSNAHSKVIKTRIGDKIYCIKFFVWEEPFANPPYTSAYSYGEDERSVYVCCDGFYGHFTPFENECRAFGRLKEVGREDLAVKVHGYITMDLNDTIDQKLQAARSEMILPYQNLEWFLAMDDGPVMGIVKDWVDGVEYDDPRYHDLYQRVAQARHFPRMLEGLHDLHKHGIVVRDLAECQYVNGTLVDLSLASTVPHPFGPDPDPLGSGEFWQPRWTFQSLAAWDLYCFQTEVIKPWREDLKLFLQVKPRTKGLVRTCWTTAYRIPDDQKELRPRLRHPPDEEQRPYLPILNVWEEEIRMTQAPRHDPLDFAKHTPVVNTVKKRVASTAKGRGGKKSVAMRKQVKGKQVKGNRVNKPKAPSCRYNLRSHTVKK</sequence>
<dbReference type="Pfam" id="PF13095">
    <property type="entry name" value="FTA2"/>
    <property type="match status" value="1"/>
</dbReference>
<protein>
    <submittedName>
        <fullName evidence="2">Uncharacterized protein</fullName>
    </submittedName>
</protein>